<accession>A0AAE0BS85</accession>
<gene>
    <name evidence="2" type="ORF">CYMTET_49057</name>
</gene>
<protein>
    <submittedName>
        <fullName evidence="2">Uncharacterized protein</fullName>
    </submittedName>
</protein>
<evidence type="ECO:0000256" key="1">
    <source>
        <dbReference type="SAM" id="MobiDB-lite"/>
    </source>
</evidence>
<proteinExistence type="predicted"/>
<feature type="compositionally biased region" description="Gly residues" evidence="1">
    <location>
        <begin position="99"/>
        <end position="121"/>
    </location>
</feature>
<feature type="compositionally biased region" description="Basic and acidic residues" evidence="1">
    <location>
        <begin position="127"/>
        <end position="141"/>
    </location>
</feature>
<dbReference type="EMBL" id="LGRX02033460">
    <property type="protein sequence ID" value="KAK3241155.1"/>
    <property type="molecule type" value="Genomic_DNA"/>
</dbReference>
<evidence type="ECO:0000313" key="3">
    <source>
        <dbReference type="Proteomes" id="UP001190700"/>
    </source>
</evidence>
<evidence type="ECO:0000313" key="2">
    <source>
        <dbReference type="EMBL" id="KAK3241155.1"/>
    </source>
</evidence>
<feature type="compositionally biased region" description="Low complexity" evidence="1">
    <location>
        <begin position="69"/>
        <end position="82"/>
    </location>
</feature>
<dbReference type="InterPro" id="IPR017853">
    <property type="entry name" value="GH"/>
</dbReference>
<keyword evidence="3" id="KW-1185">Reference proteome</keyword>
<dbReference type="SUPFAM" id="SSF51445">
    <property type="entry name" value="(Trans)glycosidases"/>
    <property type="match status" value="1"/>
</dbReference>
<dbReference type="Proteomes" id="UP001190700">
    <property type="component" value="Unassembled WGS sequence"/>
</dbReference>
<feature type="compositionally biased region" description="Basic residues" evidence="1">
    <location>
        <begin position="1"/>
        <end position="11"/>
    </location>
</feature>
<comment type="caution">
    <text evidence="2">The sequence shown here is derived from an EMBL/GenBank/DDBJ whole genome shotgun (WGS) entry which is preliminary data.</text>
</comment>
<reference evidence="2 3" key="1">
    <citation type="journal article" date="2015" name="Genome Biol. Evol.">
        <title>Comparative Genomics of a Bacterivorous Green Alga Reveals Evolutionary Causalities and Consequences of Phago-Mixotrophic Mode of Nutrition.</title>
        <authorList>
            <person name="Burns J.A."/>
            <person name="Paasch A."/>
            <person name="Narechania A."/>
            <person name="Kim E."/>
        </authorList>
    </citation>
    <scope>NUCLEOTIDE SEQUENCE [LARGE SCALE GENOMIC DNA]</scope>
    <source>
        <strain evidence="2 3">PLY_AMNH</strain>
    </source>
</reference>
<feature type="compositionally biased region" description="Gly residues" evidence="1">
    <location>
        <begin position="40"/>
        <end position="50"/>
    </location>
</feature>
<sequence length="757" mass="83859">MGGSNHGRHRREATGRRGVVAQAQEGDGRATMQEALAREGTGGGICGGTGARRRREATARGAPGGGTGWRPRAPAEEAAWEAAMRDAPGRNHGWRRGSTGTGGRGGSGGVEPGSGLGGTGGEVAMDVDVRRHLPERGEGARRSGGVAREGGRRRRRGEGGSRGGSRWATGCAWEREVAAGPTHPGLHYPEDWAMQLEHFGFFVAHLGDPVKHEALNEEFHKGYLTKNVVRNFMSFSDKGVEVQTTPDDFRMIVDVEAKTGLMNRLEALGGHSYYYKGVANWMRDSNLKLMTRCNVVPHEYRADWSTLSFVAFDEDRVADYALYLASSVDYFTSMGFEIEYLEVINEPNGFWSSYMTPQTYARVVRATKASLKELNLGAVRLLAPGLSSMYENPVANFDLESGNVTGNTVFSDPVEESWELQIEIPFTAAAYAHELATSEESWDAFDAWSAHGWDDNVLDVQTIQYTSLSMLNGAPPANLLDTMNNRSQYKFPKYNLFGLGQPETTDDSYNLSSPPIHVGNLDGYLYGINSFDAVIRKASRERGEDSIKDKIISEFGINRQLDALGNVMLHPTAEQAYGCYKTMEKDVNMTTFQFALHKIRIFLSMDESDMLDQFQTNPHSSELWPNSEAVRPEFGCNLFGHMLLFMNANFSNFNYWELADHIQYRELLGNITWEQAQKEQIKTAGSVRVVQAPNALSSEWLSNAALQPMLPTYPSSFRPRVAEPWQSPHRAKAADTVGACEKMRHGILIRTLTLTAR</sequence>
<feature type="region of interest" description="Disordered" evidence="1">
    <location>
        <begin position="1"/>
        <end position="167"/>
    </location>
</feature>
<dbReference type="AlphaFoldDB" id="A0AAE0BS85"/>
<dbReference type="Gene3D" id="3.20.20.80">
    <property type="entry name" value="Glycosidases"/>
    <property type="match status" value="1"/>
</dbReference>
<name>A0AAE0BS85_9CHLO</name>
<organism evidence="2 3">
    <name type="scientific">Cymbomonas tetramitiformis</name>
    <dbReference type="NCBI Taxonomy" id="36881"/>
    <lineage>
        <taxon>Eukaryota</taxon>
        <taxon>Viridiplantae</taxon>
        <taxon>Chlorophyta</taxon>
        <taxon>Pyramimonadophyceae</taxon>
        <taxon>Pyramimonadales</taxon>
        <taxon>Pyramimonadaceae</taxon>
        <taxon>Cymbomonas</taxon>
    </lineage>
</organism>